<dbReference type="Proteomes" id="UP001054945">
    <property type="component" value="Unassembled WGS sequence"/>
</dbReference>
<evidence type="ECO:0000313" key="2">
    <source>
        <dbReference type="Proteomes" id="UP001054945"/>
    </source>
</evidence>
<accession>A0AAV4N2E5</accession>
<dbReference type="EMBL" id="BPLR01020453">
    <property type="protein sequence ID" value="GIX78985.1"/>
    <property type="molecule type" value="Genomic_DNA"/>
</dbReference>
<dbReference type="AlphaFoldDB" id="A0AAV4N2E5"/>
<keyword evidence="2" id="KW-1185">Reference proteome</keyword>
<evidence type="ECO:0000313" key="1">
    <source>
        <dbReference type="EMBL" id="GIX78985.1"/>
    </source>
</evidence>
<proteinExistence type="predicted"/>
<name>A0AAV4N2E5_CAEEX</name>
<protein>
    <submittedName>
        <fullName evidence="1">Uncharacterized protein</fullName>
    </submittedName>
</protein>
<organism evidence="1 2">
    <name type="scientific">Caerostris extrusa</name>
    <name type="common">Bark spider</name>
    <name type="synonym">Caerostris bankana</name>
    <dbReference type="NCBI Taxonomy" id="172846"/>
    <lineage>
        <taxon>Eukaryota</taxon>
        <taxon>Metazoa</taxon>
        <taxon>Ecdysozoa</taxon>
        <taxon>Arthropoda</taxon>
        <taxon>Chelicerata</taxon>
        <taxon>Arachnida</taxon>
        <taxon>Araneae</taxon>
        <taxon>Araneomorphae</taxon>
        <taxon>Entelegynae</taxon>
        <taxon>Araneoidea</taxon>
        <taxon>Araneidae</taxon>
        <taxon>Caerostris</taxon>
    </lineage>
</organism>
<gene>
    <name evidence="1" type="ORF">CEXT_625671</name>
</gene>
<reference evidence="1 2" key="1">
    <citation type="submission" date="2021-06" db="EMBL/GenBank/DDBJ databases">
        <title>Caerostris extrusa draft genome.</title>
        <authorList>
            <person name="Kono N."/>
            <person name="Arakawa K."/>
        </authorList>
    </citation>
    <scope>NUCLEOTIDE SEQUENCE [LARGE SCALE GENOMIC DNA]</scope>
</reference>
<comment type="caution">
    <text evidence="1">The sequence shown here is derived from an EMBL/GenBank/DDBJ whole genome shotgun (WGS) entry which is preliminary data.</text>
</comment>
<sequence>MVDISRNMWDCSVLVNSSLSLSIKSAWHENKEAINNFYVYREGIDHSMKNRVIKRDLYKIRQAMPNRNLFRLWRREGSSVLGMKLDK</sequence>